<keyword evidence="3" id="KW-1185">Reference proteome</keyword>
<dbReference type="Gene3D" id="3.30.460.10">
    <property type="entry name" value="Beta Polymerase, domain 2"/>
    <property type="match status" value="1"/>
</dbReference>
<sequence>MDCIDTGFDFESRKISAMNKLNALAKQRAAQRLMQADVCAARIVKEAHRVGVQMSIVGSLAKNSFKAHSDIDLLVHGSDAPHRRAMVERLVAEHLRGTNLPYDLIFEADLTEERLKEMLHDIV</sequence>
<dbReference type="SUPFAM" id="SSF81301">
    <property type="entry name" value="Nucleotidyltransferase"/>
    <property type="match status" value="1"/>
</dbReference>
<dbReference type="EMBL" id="JAUSVF010000003">
    <property type="protein sequence ID" value="MDQ0323586.1"/>
    <property type="molecule type" value="Genomic_DNA"/>
</dbReference>
<reference evidence="2 3" key="1">
    <citation type="submission" date="2023-07" db="EMBL/GenBank/DDBJ databases">
        <title>Genomic Encyclopedia of Type Strains, Phase IV (KMG-IV): sequencing the most valuable type-strain genomes for metagenomic binning, comparative biology and taxonomic classification.</title>
        <authorList>
            <person name="Goeker M."/>
        </authorList>
    </citation>
    <scope>NUCLEOTIDE SEQUENCE [LARGE SCALE GENOMIC DNA]</scope>
    <source>
        <strain evidence="2 3">DSM 1112</strain>
    </source>
</reference>
<feature type="domain" description="Polymerase nucleotidyl transferase" evidence="1">
    <location>
        <begin position="42"/>
        <end position="114"/>
    </location>
</feature>
<comment type="caution">
    <text evidence="2">The sequence shown here is derived from an EMBL/GenBank/DDBJ whole genome shotgun (WGS) entry which is preliminary data.</text>
</comment>
<evidence type="ECO:0000259" key="1">
    <source>
        <dbReference type="Pfam" id="PF01909"/>
    </source>
</evidence>
<evidence type="ECO:0000313" key="3">
    <source>
        <dbReference type="Proteomes" id="UP001230207"/>
    </source>
</evidence>
<accession>A0ABU0C125</accession>
<evidence type="ECO:0000313" key="2">
    <source>
        <dbReference type="EMBL" id="MDQ0323586.1"/>
    </source>
</evidence>
<organism evidence="2 3">
    <name type="scientific">Pararhizobium capsulatum DSM 1112</name>
    <dbReference type="NCBI Taxonomy" id="1121113"/>
    <lineage>
        <taxon>Bacteria</taxon>
        <taxon>Pseudomonadati</taxon>
        <taxon>Pseudomonadota</taxon>
        <taxon>Alphaproteobacteria</taxon>
        <taxon>Hyphomicrobiales</taxon>
        <taxon>Rhizobiaceae</taxon>
        <taxon>Rhizobium/Agrobacterium group</taxon>
        <taxon>Pararhizobium</taxon>
    </lineage>
</organism>
<dbReference type="Pfam" id="PF01909">
    <property type="entry name" value="NTP_transf_2"/>
    <property type="match status" value="1"/>
</dbReference>
<dbReference type="InterPro" id="IPR002934">
    <property type="entry name" value="Polymerase_NTP_transf_dom"/>
</dbReference>
<dbReference type="Proteomes" id="UP001230207">
    <property type="component" value="Unassembled WGS sequence"/>
</dbReference>
<protein>
    <submittedName>
        <fullName evidence="2">Nucleotidyltransferase</fullName>
    </submittedName>
</protein>
<dbReference type="CDD" id="cd05403">
    <property type="entry name" value="NT_KNTase_like"/>
    <property type="match status" value="1"/>
</dbReference>
<name>A0ABU0C125_9HYPH</name>
<proteinExistence type="predicted"/>
<dbReference type="InterPro" id="IPR043519">
    <property type="entry name" value="NT_sf"/>
</dbReference>
<dbReference type="RefSeq" id="WP_307236190.1">
    <property type="nucleotide sequence ID" value="NZ_JAUSVF010000003.1"/>
</dbReference>
<gene>
    <name evidence="2" type="ORF">QO002_005792</name>
</gene>